<dbReference type="Gene3D" id="3.40.50.300">
    <property type="entry name" value="P-loop containing nucleotide triphosphate hydrolases"/>
    <property type="match status" value="1"/>
</dbReference>
<dbReference type="RefSeq" id="WP_379874321.1">
    <property type="nucleotide sequence ID" value="NZ_JBHTBH010000022.1"/>
</dbReference>
<name>A0ABW2KQ82_9ACTN</name>
<keyword evidence="2" id="KW-1185">Reference proteome</keyword>
<proteinExistence type="predicted"/>
<gene>
    <name evidence="1" type="ORF">ACFQRF_27350</name>
</gene>
<dbReference type="Proteomes" id="UP001596540">
    <property type="component" value="Unassembled WGS sequence"/>
</dbReference>
<comment type="caution">
    <text evidence="1">The sequence shown here is derived from an EMBL/GenBank/DDBJ whole genome shotgun (WGS) entry which is preliminary data.</text>
</comment>
<evidence type="ECO:0000313" key="1">
    <source>
        <dbReference type="EMBL" id="MFC7331466.1"/>
    </source>
</evidence>
<dbReference type="EMBL" id="JBHTBH010000022">
    <property type="protein sequence ID" value="MFC7331466.1"/>
    <property type="molecule type" value="Genomic_DNA"/>
</dbReference>
<protein>
    <submittedName>
        <fullName evidence="1">DUF1611 domain-containing protein</fullName>
    </submittedName>
</protein>
<reference evidence="2" key="1">
    <citation type="journal article" date="2019" name="Int. J. Syst. Evol. Microbiol.">
        <title>The Global Catalogue of Microorganisms (GCM) 10K type strain sequencing project: providing services to taxonomists for standard genome sequencing and annotation.</title>
        <authorList>
            <consortium name="The Broad Institute Genomics Platform"/>
            <consortium name="The Broad Institute Genome Sequencing Center for Infectious Disease"/>
            <person name="Wu L."/>
            <person name="Ma J."/>
        </authorList>
    </citation>
    <scope>NUCLEOTIDE SEQUENCE [LARGE SCALE GENOMIC DNA]</scope>
    <source>
        <strain evidence="2">CGMCC 4.7382</strain>
    </source>
</reference>
<accession>A0ABW2KQ82</accession>
<sequence length="362" mass="36888">MPATTTPARVVSELSDAQRAALKVSYTVRALRDRRPAAVLRGPDVRPRHGDVVAAAVTSVGRHTRLELADGRRAHLFPGDLVLAAYAARYAPDQFEAVPPADLGPCHLVAAGGIAARVVSAHTAMTAPTCLRPLGLAVDGQGTPITMSALAGPPAPRPLRPIPTLAVVGTAMNSGKTTAGAALVRGLSAAGRTVGAAKITGTGAGGDRWLFTDSGAREVLDFTDAGLATTYRIPVERVLAAAVGLHRRLVVAGADAVVLEIADGVLQPETAALLARDELRSLVDGWVFAAGDAAGALFGRERLRAAGLPVVAVSGRITAAPLAVREAGDRLDVPVHTPDDLADPAVAAALLAGRATAAERSA</sequence>
<dbReference type="SUPFAM" id="SSF52540">
    <property type="entry name" value="P-loop containing nucleoside triphosphate hydrolases"/>
    <property type="match status" value="1"/>
</dbReference>
<evidence type="ECO:0000313" key="2">
    <source>
        <dbReference type="Proteomes" id="UP001596540"/>
    </source>
</evidence>
<dbReference type="InterPro" id="IPR027417">
    <property type="entry name" value="P-loop_NTPase"/>
</dbReference>
<organism evidence="1 2">
    <name type="scientific">Marinactinospora rubrisoli</name>
    <dbReference type="NCBI Taxonomy" id="2715399"/>
    <lineage>
        <taxon>Bacteria</taxon>
        <taxon>Bacillati</taxon>
        <taxon>Actinomycetota</taxon>
        <taxon>Actinomycetes</taxon>
        <taxon>Streptosporangiales</taxon>
        <taxon>Nocardiopsidaceae</taxon>
        <taxon>Marinactinospora</taxon>
    </lineage>
</organism>